<feature type="compositionally biased region" description="Polar residues" evidence="1">
    <location>
        <begin position="245"/>
        <end position="262"/>
    </location>
</feature>
<name>A0ABQ5UYQ9_9PROT</name>
<keyword evidence="2" id="KW-0472">Membrane</keyword>
<keyword evidence="2" id="KW-1133">Transmembrane helix</keyword>
<feature type="region of interest" description="Disordered" evidence="1">
    <location>
        <begin position="236"/>
        <end position="262"/>
    </location>
</feature>
<gene>
    <name evidence="3" type="ORF">GCM10007854_12960</name>
</gene>
<feature type="compositionally biased region" description="Polar residues" evidence="1">
    <location>
        <begin position="432"/>
        <end position="441"/>
    </location>
</feature>
<sequence>MCHSEWMGTEDEILLALDEGRGLLDQDDVPNQNQSLNCFACDAPMVGLYCHKCGNKNDNYRRSVWSLGIELFQNLTAFDGRMLRSLKSLILKPGQMSRDYSNGARQRWTSPIRFYIATSLLLFGYIAISQTQILAVGTIEEANPRSIVKVSTGADTLSPRLLFFVRKDRMIQLQDQDELDRNAENFLRGFRDATEDVDSTDGLAEAIAELDSQIEDSVIEAERRMLIQTRDSLQARLDRKEAEQAQDSSPGSQNSNADANDSQLSFTGINGQEISLNREGMNALYRMVLQHPETINTRVNNDLKLAMFFMMPFAMLMGAIFIRGRETAMLYDHLVHAAYIHSFSFILLFVFILLNQYTAAPALLLIYTIILLIYLPISAKRMFKRGWFKSFLTAYGVGAVYTLVMLLVFFLIVVLALQELAFDLSEQQARFGNSSTPTSVPFETPATPDVVPPTDP</sequence>
<accession>A0ABQ5UYQ9</accession>
<dbReference type="InterPro" id="IPR022134">
    <property type="entry name" value="DUF3667"/>
</dbReference>
<protein>
    <recommendedName>
        <fullName evidence="5">DUF3667 domain-containing protein</fullName>
    </recommendedName>
</protein>
<feature type="transmembrane region" description="Helical" evidence="2">
    <location>
        <begin position="334"/>
        <end position="354"/>
    </location>
</feature>
<evidence type="ECO:0000256" key="2">
    <source>
        <dbReference type="SAM" id="Phobius"/>
    </source>
</evidence>
<feature type="transmembrane region" description="Helical" evidence="2">
    <location>
        <begin position="360"/>
        <end position="379"/>
    </location>
</feature>
<feature type="transmembrane region" description="Helical" evidence="2">
    <location>
        <begin position="305"/>
        <end position="322"/>
    </location>
</feature>
<dbReference type="Pfam" id="PF12412">
    <property type="entry name" value="DUF3667"/>
    <property type="match status" value="1"/>
</dbReference>
<feature type="transmembrane region" description="Helical" evidence="2">
    <location>
        <begin position="391"/>
        <end position="417"/>
    </location>
</feature>
<evidence type="ECO:0000256" key="1">
    <source>
        <dbReference type="SAM" id="MobiDB-lite"/>
    </source>
</evidence>
<keyword evidence="4" id="KW-1185">Reference proteome</keyword>
<evidence type="ECO:0000313" key="4">
    <source>
        <dbReference type="Proteomes" id="UP001161390"/>
    </source>
</evidence>
<reference evidence="3" key="2">
    <citation type="submission" date="2023-01" db="EMBL/GenBank/DDBJ databases">
        <title>Draft genome sequence of Algimonas porphyrae strain NBRC 108216.</title>
        <authorList>
            <person name="Sun Q."/>
            <person name="Mori K."/>
        </authorList>
    </citation>
    <scope>NUCLEOTIDE SEQUENCE</scope>
    <source>
        <strain evidence="3">NBRC 108216</strain>
    </source>
</reference>
<feature type="region of interest" description="Disordered" evidence="1">
    <location>
        <begin position="432"/>
        <end position="456"/>
    </location>
</feature>
<reference evidence="3" key="1">
    <citation type="journal article" date="2014" name="Int. J. Syst. Evol. Microbiol.">
        <title>Complete genome of a new Firmicutes species belonging to the dominant human colonic microbiota ('Ruminococcus bicirculans') reveals two chromosomes and a selective capacity to utilize plant glucans.</title>
        <authorList>
            <consortium name="NISC Comparative Sequencing Program"/>
            <person name="Wegmann U."/>
            <person name="Louis P."/>
            <person name="Goesmann A."/>
            <person name="Henrissat B."/>
            <person name="Duncan S.H."/>
            <person name="Flint H.J."/>
        </authorList>
    </citation>
    <scope>NUCLEOTIDE SEQUENCE</scope>
    <source>
        <strain evidence="3">NBRC 108216</strain>
    </source>
</reference>
<comment type="caution">
    <text evidence="3">The sequence shown here is derived from an EMBL/GenBank/DDBJ whole genome shotgun (WGS) entry which is preliminary data.</text>
</comment>
<organism evidence="3 4">
    <name type="scientific">Algimonas porphyrae</name>
    <dbReference type="NCBI Taxonomy" id="1128113"/>
    <lineage>
        <taxon>Bacteria</taxon>
        <taxon>Pseudomonadati</taxon>
        <taxon>Pseudomonadota</taxon>
        <taxon>Alphaproteobacteria</taxon>
        <taxon>Maricaulales</taxon>
        <taxon>Robiginitomaculaceae</taxon>
        <taxon>Algimonas</taxon>
    </lineage>
</organism>
<proteinExistence type="predicted"/>
<evidence type="ECO:0000313" key="3">
    <source>
        <dbReference type="EMBL" id="GLQ20341.1"/>
    </source>
</evidence>
<evidence type="ECO:0008006" key="5">
    <source>
        <dbReference type="Google" id="ProtNLM"/>
    </source>
</evidence>
<keyword evidence="2" id="KW-0812">Transmembrane</keyword>
<dbReference type="Proteomes" id="UP001161390">
    <property type="component" value="Unassembled WGS sequence"/>
</dbReference>
<dbReference type="EMBL" id="BSNJ01000002">
    <property type="protein sequence ID" value="GLQ20341.1"/>
    <property type="molecule type" value="Genomic_DNA"/>
</dbReference>